<evidence type="ECO:0000256" key="11">
    <source>
        <dbReference type="ARBA" id="ARBA00024803"/>
    </source>
</evidence>
<dbReference type="GO" id="GO:0060170">
    <property type="term" value="C:ciliary membrane"/>
    <property type="evidence" value="ECO:0007669"/>
    <property type="project" value="UniProtKB-SubCell"/>
</dbReference>
<evidence type="ECO:0000256" key="8">
    <source>
        <dbReference type="ARBA" id="ARBA00023136"/>
    </source>
</evidence>
<accession>A0A9P0B8B6</accession>
<keyword evidence="7" id="KW-0969">Cilium</keyword>
<evidence type="ECO:0000256" key="5">
    <source>
        <dbReference type="ARBA" id="ARBA00022692"/>
    </source>
</evidence>
<protein>
    <recommendedName>
        <fullName evidence="3">Transmembrane protein 231</fullName>
    </recommendedName>
</protein>
<keyword evidence="14" id="KW-1185">Reference proteome</keyword>
<dbReference type="Proteomes" id="UP001154078">
    <property type="component" value="Chromosome 5"/>
</dbReference>
<evidence type="ECO:0000313" key="13">
    <source>
        <dbReference type="EMBL" id="CAH0557747.1"/>
    </source>
</evidence>
<dbReference type="GO" id="GO:0032880">
    <property type="term" value="P:regulation of protein localization"/>
    <property type="evidence" value="ECO:0007669"/>
    <property type="project" value="TreeGrafter"/>
</dbReference>
<evidence type="ECO:0000256" key="2">
    <source>
        <dbReference type="ARBA" id="ARBA00009082"/>
    </source>
</evidence>
<dbReference type="InterPro" id="IPR019306">
    <property type="entry name" value="TMEM231"/>
</dbReference>
<evidence type="ECO:0000256" key="12">
    <source>
        <dbReference type="SAM" id="Phobius"/>
    </source>
</evidence>
<dbReference type="EMBL" id="OV121136">
    <property type="protein sequence ID" value="CAH0557747.1"/>
    <property type="molecule type" value="Genomic_DNA"/>
</dbReference>
<comment type="similarity">
    <text evidence="2">Belongs to the TMEM231 family.</text>
</comment>
<evidence type="ECO:0000256" key="7">
    <source>
        <dbReference type="ARBA" id="ARBA00023069"/>
    </source>
</evidence>
<comment type="subcellular location">
    <subcellularLocation>
        <location evidence="1">Cell projection</location>
        <location evidence="1">Cilium membrane</location>
        <topology evidence="1">Multi-pass membrane protein</topology>
    </subcellularLocation>
</comment>
<keyword evidence="8 12" id="KW-0472">Membrane</keyword>
<keyword evidence="5 12" id="KW-0812">Transmembrane</keyword>
<feature type="transmembrane region" description="Helical" evidence="12">
    <location>
        <begin position="20"/>
        <end position="43"/>
    </location>
</feature>
<evidence type="ECO:0000313" key="14">
    <source>
        <dbReference type="Proteomes" id="UP001154078"/>
    </source>
</evidence>
<evidence type="ECO:0000256" key="4">
    <source>
        <dbReference type="ARBA" id="ARBA00022475"/>
    </source>
</evidence>
<keyword evidence="6 12" id="KW-1133">Transmembrane helix</keyword>
<evidence type="ECO:0000256" key="6">
    <source>
        <dbReference type="ARBA" id="ARBA00022989"/>
    </source>
</evidence>
<reference evidence="13" key="1">
    <citation type="submission" date="2021-12" db="EMBL/GenBank/DDBJ databases">
        <authorList>
            <person name="King R."/>
        </authorList>
    </citation>
    <scope>NUCLEOTIDE SEQUENCE</scope>
</reference>
<name>A0A9P0B8B6_BRAAE</name>
<dbReference type="Pfam" id="PF10149">
    <property type="entry name" value="TM231"/>
    <property type="match status" value="1"/>
</dbReference>
<proteinExistence type="inferred from homology"/>
<evidence type="ECO:0000256" key="10">
    <source>
        <dbReference type="ARBA" id="ARBA00023273"/>
    </source>
</evidence>
<dbReference type="PANTHER" id="PTHR14605:SF1">
    <property type="entry name" value="TRANSMEMBRANE PROTEIN 231"/>
    <property type="match status" value="1"/>
</dbReference>
<gene>
    <name evidence="13" type="ORF">MELIAE_LOCUS8390</name>
</gene>
<comment type="function">
    <text evidence="11">Transmembrane component of the tectonic-like complex, a complex localized at the transition zone of primary cilia and acting as a barrier that prevents diffusion of transmembrane proteins between the cilia and plasma membranes. Required for ciliogenesis and sonic hedgehog/SHH signaling.</text>
</comment>
<feature type="transmembrane region" description="Helical" evidence="12">
    <location>
        <begin position="259"/>
        <end position="281"/>
    </location>
</feature>
<evidence type="ECO:0000256" key="1">
    <source>
        <dbReference type="ARBA" id="ARBA00004272"/>
    </source>
</evidence>
<dbReference type="GO" id="GO:0060271">
    <property type="term" value="P:cilium assembly"/>
    <property type="evidence" value="ECO:0007669"/>
    <property type="project" value="TreeGrafter"/>
</dbReference>
<evidence type="ECO:0000256" key="3">
    <source>
        <dbReference type="ARBA" id="ARBA00015087"/>
    </source>
</evidence>
<dbReference type="GO" id="GO:0035869">
    <property type="term" value="C:ciliary transition zone"/>
    <property type="evidence" value="ECO:0007669"/>
    <property type="project" value="TreeGrafter"/>
</dbReference>
<sequence length="305" mass="36575">MVVLKIYSKYLKVDYKTTFFSKGTFFVFFTRTLCIILPFIFAYNSGGFWLKRDFFYEQPNVRFKGEYLFYATTTNKSQPIVCSNNPFYNKFIGDMDVCTDIKVREVDYNLDGKVDKLDVFLDVNLSYNSKITSFTFILPLDYDIKTVCPFKMESAIIFQHFLPIYVTKFSVNANLNVFQNNPLHCQRGRRKLHLYEKQMLENINKYIPIDNIIDEYSNRNISTYLTNIYTTFKTTKTNKFTLNLKAKYMEHKITYYPKFWHIIKSAWIQYLAIYIVITWFFGKLEKYIFDNKLVLYYETPLKKKL</sequence>
<evidence type="ECO:0000256" key="9">
    <source>
        <dbReference type="ARBA" id="ARBA00023180"/>
    </source>
</evidence>
<keyword evidence="10" id="KW-0966">Cell projection</keyword>
<organism evidence="13 14">
    <name type="scientific">Brassicogethes aeneus</name>
    <name type="common">Rape pollen beetle</name>
    <name type="synonym">Meligethes aeneus</name>
    <dbReference type="NCBI Taxonomy" id="1431903"/>
    <lineage>
        <taxon>Eukaryota</taxon>
        <taxon>Metazoa</taxon>
        <taxon>Ecdysozoa</taxon>
        <taxon>Arthropoda</taxon>
        <taxon>Hexapoda</taxon>
        <taxon>Insecta</taxon>
        <taxon>Pterygota</taxon>
        <taxon>Neoptera</taxon>
        <taxon>Endopterygota</taxon>
        <taxon>Coleoptera</taxon>
        <taxon>Polyphaga</taxon>
        <taxon>Cucujiformia</taxon>
        <taxon>Nitidulidae</taxon>
        <taxon>Meligethinae</taxon>
        <taxon>Brassicogethes</taxon>
    </lineage>
</organism>
<keyword evidence="9" id="KW-0325">Glycoprotein</keyword>
<dbReference type="PANTHER" id="PTHR14605">
    <property type="entry name" value="CHST5 PROTEIN"/>
    <property type="match status" value="1"/>
</dbReference>
<keyword evidence="4" id="KW-1003">Cell membrane</keyword>
<dbReference type="OrthoDB" id="426438at2759"/>
<dbReference type="AlphaFoldDB" id="A0A9P0B8B6"/>